<dbReference type="SUPFAM" id="SSF49785">
    <property type="entry name" value="Galactose-binding domain-like"/>
    <property type="match status" value="1"/>
</dbReference>
<evidence type="ECO:0000256" key="4">
    <source>
        <dbReference type="ARBA" id="ARBA00022889"/>
    </source>
</evidence>
<dbReference type="InParanoid" id="K1PNK0"/>
<dbReference type="InterPro" id="IPR000421">
    <property type="entry name" value="FA58C"/>
</dbReference>
<dbReference type="Gene3D" id="2.60.120.260">
    <property type="entry name" value="Galactose-binding domain-like"/>
    <property type="match status" value="1"/>
</dbReference>
<evidence type="ECO:0000256" key="6">
    <source>
        <dbReference type="ARBA" id="ARBA00023157"/>
    </source>
</evidence>
<accession>K1PNK0</accession>
<name>K1PNK0_MAGGI</name>
<gene>
    <name evidence="7" type="ORF">CGI_10020945</name>
</gene>
<evidence type="ECO:0000256" key="5">
    <source>
        <dbReference type="ARBA" id="ARBA00023136"/>
    </source>
</evidence>
<dbReference type="PROSITE" id="PS50022">
    <property type="entry name" value="FA58C_3"/>
    <property type="match status" value="1"/>
</dbReference>
<comment type="subcellular location">
    <subcellularLocation>
        <location evidence="1">Endomembrane system</location>
        <topology evidence="1">Peripheral membrane protein</topology>
    </subcellularLocation>
    <subcellularLocation>
        <location evidence="2">Secreted</location>
    </subcellularLocation>
</comment>
<keyword evidence="4" id="KW-0130">Cell adhesion</keyword>
<keyword evidence="6" id="KW-1015">Disulfide bond</keyword>
<evidence type="ECO:0000313" key="7">
    <source>
        <dbReference type="EMBL" id="EKC23263.1"/>
    </source>
</evidence>
<organism evidence="7">
    <name type="scientific">Magallana gigas</name>
    <name type="common">Pacific oyster</name>
    <name type="synonym">Crassostrea gigas</name>
    <dbReference type="NCBI Taxonomy" id="29159"/>
    <lineage>
        <taxon>Eukaryota</taxon>
        <taxon>Metazoa</taxon>
        <taxon>Spiralia</taxon>
        <taxon>Lophotrochozoa</taxon>
        <taxon>Mollusca</taxon>
        <taxon>Bivalvia</taxon>
        <taxon>Autobranchia</taxon>
        <taxon>Pteriomorphia</taxon>
        <taxon>Ostreida</taxon>
        <taxon>Ostreoidea</taxon>
        <taxon>Ostreidae</taxon>
        <taxon>Magallana</taxon>
    </lineage>
</organism>
<dbReference type="InterPro" id="IPR008979">
    <property type="entry name" value="Galactose-bd-like_sf"/>
</dbReference>
<dbReference type="GO" id="GO:0012505">
    <property type="term" value="C:endomembrane system"/>
    <property type="evidence" value="ECO:0007669"/>
    <property type="project" value="UniProtKB-SubCell"/>
</dbReference>
<dbReference type="GO" id="GO:0007155">
    <property type="term" value="P:cell adhesion"/>
    <property type="evidence" value="ECO:0007669"/>
    <property type="project" value="UniProtKB-KW"/>
</dbReference>
<keyword evidence="5" id="KW-0472">Membrane</keyword>
<protein>
    <submittedName>
        <fullName evidence="7">Coagulation factor VIII</fullName>
    </submittedName>
</protein>
<reference evidence="7" key="1">
    <citation type="journal article" date="2012" name="Nature">
        <title>The oyster genome reveals stress adaptation and complexity of shell formation.</title>
        <authorList>
            <person name="Zhang G."/>
            <person name="Fang X."/>
            <person name="Guo X."/>
            <person name="Li L."/>
            <person name="Luo R."/>
            <person name="Xu F."/>
            <person name="Yang P."/>
            <person name="Zhang L."/>
            <person name="Wang X."/>
            <person name="Qi H."/>
            <person name="Xiong Z."/>
            <person name="Que H."/>
            <person name="Xie Y."/>
            <person name="Holland P.W."/>
            <person name="Paps J."/>
            <person name="Zhu Y."/>
            <person name="Wu F."/>
            <person name="Chen Y."/>
            <person name="Wang J."/>
            <person name="Peng C."/>
            <person name="Meng J."/>
            <person name="Yang L."/>
            <person name="Liu J."/>
            <person name="Wen B."/>
            <person name="Zhang N."/>
            <person name="Huang Z."/>
            <person name="Zhu Q."/>
            <person name="Feng Y."/>
            <person name="Mount A."/>
            <person name="Hedgecock D."/>
            <person name="Xu Z."/>
            <person name="Liu Y."/>
            <person name="Domazet-Loso T."/>
            <person name="Du Y."/>
            <person name="Sun X."/>
            <person name="Zhang S."/>
            <person name="Liu B."/>
            <person name="Cheng P."/>
            <person name="Jiang X."/>
            <person name="Li J."/>
            <person name="Fan D."/>
            <person name="Wang W."/>
            <person name="Fu W."/>
            <person name="Wang T."/>
            <person name="Wang B."/>
            <person name="Zhang J."/>
            <person name="Peng Z."/>
            <person name="Li Y."/>
            <person name="Li N."/>
            <person name="Wang J."/>
            <person name="Chen M."/>
            <person name="He Y."/>
            <person name="Tan F."/>
            <person name="Song X."/>
            <person name="Zheng Q."/>
            <person name="Huang R."/>
            <person name="Yang H."/>
            <person name="Du X."/>
            <person name="Chen L."/>
            <person name="Yang M."/>
            <person name="Gaffney P.M."/>
            <person name="Wang S."/>
            <person name="Luo L."/>
            <person name="She Z."/>
            <person name="Ming Y."/>
            <person name="Huang W."/>
            <person name="Zhang S."/>
            <person name="Huang B."/>
            <person name="Zhang Y."/>
            <person name="Qu T."/>
            <person name="Ni P."/>
            <person name="Miao G."/>
            <person name="Wang J."/>
            <person name="Wang Q."/>
            <person name="Steinberg C.E."/>
            <person name="Wang H."/>
            <person name="Li N."/>
            <person name="Qian L."/>
            <person name="Zhang G."/>
            <person name="Li Y."/>
            <person name="Yang H."/>
            <person name="Liu X."/>
            <person name="Wang J."/>
            <person name="Yin Y."/>
            <person name="Wang J."/>
        </authorList>
    </citation>
    <scope>NUCLEOTIDE SEQUENCE [LARGE SCALE GENOMIC DNA]</scope>
    <source>
        <strain evidence="7">05x7-T-G4-1.051#20</strain>
    </source>
</reference>
<dbReference type="HOGENOM" id="CLU_1504878_0_0_1"/>
<dbReference type="PANTHER" id="PTHR46806">
    <property type="entry name" value="F5/8 TYPE C DOMAIN-CONTAINING PROTEIN"/>
    <property type="match status" value="1"/>
</dbReference>
<keyword evidence="3" id="KW-0964">Secreted</keyword>
<dbReference type="PANTHER" id="PTHR46806:SF5">
    <property type="entry name" value="F5_8 TYPE C DOMAIN-CONTAINING PROTEIN"/>
    <property type="match status" value="1"/>
</dbReference>
<dbReference type="GO" id="GO:0005576">
    <property type="term" value="C:extracellular region"/>
    <property type="evidence" value="ECO:0007669"/>
    <property type="project" value="UniProtKB-SubCell"/>
</dbReference>
<proteinExistence type="predicted"/>
<evidence type="ECO:0000256" key="2">
    <source>
        <dbReference type="ARBA" id="ARBA00004613"/>
    </source>
</evidence>
<dbReference type="InterPro" id="IPR050633">
    <property type="entry name" value="Neuropilin_MCO_CoagFactor"/>
</dbReference>
<dbReference type="EMBL" id="JH818302">
    <property type="protein sequence ID" value="EKC23263.1"/>
    <property type="molecule type" value="Genomic_DNA"/>
</dbReference>
<dbReference type="GO" id="GO:0038023">
    <property type="term" value="F:signaling receptor activity"/>
    <property type="evidence" value="ECO:0007669"/>
    <property type="project" value="TreeGrafter"/>
</dbReference>
<dbReference type="GO" id="GO:0005886">
    <property type="term" value="C:plasma membrane"/>
    <property type="evidence" value="ECO:0007669"/>
    <property type="project" value="TreeGrafter"/>
</dbReference>
<evidence type="ECO:0000256" key="1">
    <source>
        <dbReference type="ARBA" id="ARBA00004184"/>
    </source>
</evidence>
<evidence type="ECO:0000256" key="3">
    <source>
        <dbReference type="ARBA" id="ARBA00022525"/>
    </source>
</evidence>
<dbReference type="AlphaFoldDB" id="K1PNK0"/>
<sequence>MNYGAVRCDDLRNPEFFFVFRYQCKRPVIGQYVTVRNYDFTHPNRNPGNYSRMEINEIVILGKSKSCGRPLGLASGNIYDYQLSASEGVEYEPEVESMALPHRGRLYYPNPGWCSSLKDQSPWFSIDLITPTSVQGVMVQGWTSKKESRYLRSFQVSYGTGKDTQRLYEDSPGTIKVIG</sequence>